<keyword evidence="8" id="KW-1185">Reference proteome</keyword>
<evidence type="ECO:0000256" key="2">
    <source>
        <dbReference type="ARBA" id="ARBA00009695"/>
    </source>
</evidence>
<dbReference type="HAMAP" id="MF_01114">
    <property type="entry name" value="RecX"/>
    <property type="match status" value="1"/>
</dbReference>
<sequence length="158" mass="18140">MVKKAERQRSTTEKTALMKAVDLLARAEQSTALLKEKLKQRGYETEEVEEAIKTLTERGYLDDEEACRRQFAFLYEESRQSVRQIAAKLMKKGFDRSLILACVPDDTFGREKDAALRCLSVHFKRSAAAQKILEHLYRRGFSSDVCRAAVREFQAAED</sequence>
<evidence type="ECO:0000313" key="8">
    <source>
        <dbReference type="Proteomes" id="UP001559623"/>
    </source>
</evidence>
<gene>
    <name evidence="5" type="primary">recX</name>
    <name evidence="7" type="ORF">QCO44_10170</name>
</gene>
<dbReference type="EMBL" id="JARVLH010000007">
    <property type="protein sequence ID" value="MEX5285988.1"/>
    <property type="molecule type" value="Genomic_DNA"/>
</dbReference>
<proteinExistence type="inferred from homology"/>
<dbReference type="PANTHER" id="PTHR33602:SF1">
    <property type="entry name" value="REGULATORY PROTEIN RECX FAMILY PROTEIN"/>
    <property type="match status" value="1"/>
</dbReference>
<keyword evidence="4 5" id="KW-0963">Cytoplasm</keyword>
<feature type="domain" description="RecX first three-helical" evidence="6">
    <location>
        <begin position="16"/>
        <end position="54"/>
    </location>
</feature>
<dbReference type="Pfam" id="PF21982">
    <property type="entry name" value="RecX_HTH1"/>
    <property type="match status" value="1"/>
</dbReference>
<dbReference type="InterPro" id="IPR003783">
    <property type="entry name" value="Regulatory_RecX"/>
</dbReference>
<comment type="caution">
    <text evidence="7">The sequence shown here is derived from an EMBL/GenBank/DDBJ whole genome shotgun (WGS) entry which is preliminary data.</text>
</comment>
<dbReference type="InterPro" id="IPR053926">
    <property type="entry name" value="RecX_HTH_1st"/>
</dbReference>
<evidence type="ECO:0000259" key="6">
    <source>
        <dbReference type="Pfam" id="PF21982"/>
    </source>
</evidence>
<reference evidence="7 8" key="1">
    <citation type="submission" date="2023-04" db="EMBL/GenBank/DDBJ databases">
        <title>Genome Sequence of Selenomonas sputigena ATCC 33150.</title>
        <authorList>
            <person name="Miller D.P."/>
            <person name="Anvari S."/>
            <person name="Polson S.W."/>
            <person name="Macdonald M."/>
            <person name="Mcdowell J.V."/>
        </authorList>
    </citation>
    <scope>NUCLEOTIDE SEQUENCE [LARGE SCALE GENOMIC DNA]</scope>
    <source>
        <strain evidence="7 8">ATCC 33150</strain>
    </source>
</reference>
<evidence type="ECO:0000256" key="4">
    <source>
        <dbReference type="ARBA" id="ARBA00022490"/>
    </source>
</evidence>
<protein>
    <recommendedName>
        <fullName evidence="3 5">Regulatory protein RecX</fullName>
    </recommendedName>
</protein>
<dbReference type="Proteomes" id="UP001559623">
    <property type="component" value="Unassembled WGS sequence"/>
</dbReference>
<comment type="subcellular location">
    <subcellularLocation>
        <location evidence="1 5">Cytoplasm</location>
    </subcellularLocation>
</comment>
<dbReference type="PANTHER" id="PTHR33602">
    <property type="entry name" value="REGULATORY PROTEIN RECX FAMILY PROTEIN"/>
    <property type="match status" value="1"/>
</dbReference>
<comment type="function">
    <text evidence="5">Modulates RecA activity.</text>
</comment>
<dbReference type="RefSeq" id="WP_368847710.1">
    <property type="nucleotide sequence ID" value="NZ_CP194411.1"/>
</dbReference>
<evidence type="ECO:0000256" key="5">
    <source>
        <dbReference type="HAMAP-Rule" id="MF_01114"/>
    </source>
</evidence>
<evidence type="ECO:0000256" key="3">
    <source>
        <dbReference type="ARBA" id="ARBA00018111"/>
    </source>
</evidence>
<dbReference type="InterPro" id="IPR036388">
    <property type="entry name" value="WH-like_DNA-bd_sf"/>
</dbReference>
<dbReference type="Gene3D" id="1.10.10.10">
    <property type="entry name" value="Winged helix-like DNA-binding domain superfamily/Winged helix DNA-binding domain"/>
    <property type="match status" value="2"/>
</dbReference>
<name>A0ABV3X926_9FIRM</name>
<organism evidence="7 8">
    <name type="scientific">Selenomonas sputigena</name>
    <dbReference type="NCBI Taxonomy" id="69823"/>
    <lineage>
        <taxon>Bacteria</taxon>
        <taxon>Bacillati</taxon>
        <taxon>Bacillota</taxon>
        <taxon>Negativicutes</taxon>
        <taxon>Selenomonadales</taxon>
        <taxon>Selenomonadaceae</taxon>
        <taxon>Selenomonas</taxon>
    </lineage>
</organism>
<comment type="similarity">
    <text evidence="2 5">Belongs to the RecX family.</text>
</comment>
<accession>A0ABV3X926</accession>
<evidence type="ECO:0000313" key="7">
    <source>
        <dbReference type="EMBL" id="MEX5285988.1"/>
    </source>
</evidence>
<evidence type="ECO:0000256" key="1">
    <source>
        <dbReference type="ARBA" id="ARBA00004496"/>
    </source>
</evidence>